<dbReference type="PANTHER" id="PTHR48010:SF64">
    <property type="entry name" value="PROTEIN KINASE DOMAIN-CONTAINING PROTEIN"/>
    <property type="match status" value="1"/>
</dbReference>
<feature type="compositionally biased region" description="Pro residues" evidence="14">
    <location>
        <begin position="233"/>
        <end position="253"/>
    </location>
</feature>
<feature type="region of interest" description="Disordered" evidence="14">
    <location>
        <begin position="231"/>
        <end position="265"/>
    </location>
</feature>
<dbReference type="Proteomes" id="UP000091857">
    <property type="component" value="Chromosome 8"/>
</dbReference>
<evidence type="ECO:0000256" key="8">
    <source>
        <dbReference type="ARBA" id="ARBA00022840"/>
    </source>
</evidence>
<feature type="domain" description="Protein kinase" evidence="17">
    <location>
        <begin position="348"/>
        <end position="620"/>
    </location>
</feature>
<evidence type="ECO:0000256" key="11">
    <source>
        <dbReference type="ARBA" id="ARBA00023170"/>
    </source>
</evidence>
<dbReference type="PRINTS" id="PR00019">
    <property type="entry name" value="LEURICHRPT"/>
</dbReference>
<dbReference type="InterPro" id="IPR000719">
    <property type="entry name" value="Prot_kinase_dom"/>
</dbReference>
<feature type="chain" id="PRO_5013265655" description="Protein kinase domain-containing protein" evidence="16">
    <location>
        <begin position="25"/>
        <end position="641"/>
    </location>
</feature>
<dbReference type="PROSITE" id="PS00107">
    <property type="entry name" value="PROTEIN_KINASE_ATP"/>
    <property type="match status" value="1"/>
</dbReference>
<evidence type="ECO:0000313" key="18">
    <source>
        <dbReference type="EMBL" id="OAY44661.1"/>
    </source>
</evidence>
<dbReference type="FunFam" id="3.80.10.10:FF:000431">
    <property type="entry name" value="Leucine-rich repeat receptor-like protein kinase"/>
    <property type="match status" value="1"/>
</dbReference>
<keyword evidence="9 15" id="KW-1133">Transmembrane helix</keyword>
<dbReference type="InterPro" id="IPR001611">
    <property type="entry name" value="Leu-rich_rpt"/>
</dbReference>
<dbReference type="InterPro" id="IPR013210">
    <property type="entry name" value="LRR_N_plant-typ"/>
</dbReference>
<dbReference type="SUPFAM" id="SSF52058">
    <property type="entry name" value="L domain-like"/>
    <property type="match status" value="1"/>
</dbReference>
<dbReference type="CDD" id="cd14066">
    <property type="entry name" value="STKc_IRAK"/>
    <property type="match status" value="1"/>
</dbReference>
<dbReference type="Gene3D" id="3.30.200.20">
    <property type="entry name" value="Phosphorylase Kinase, domain 1"/>
    <property type="match status" value="1"/>
</dbReference>
<feature type="compositionally biased region" description="Polar residues" evidence="14">
    <location>
        <begin position="624"/>
        <end position="641"/>
    </location>
</feature>
<proteinExistence type="inferred from homology"/>
<gene>
    <name evidence="18" type="ORF">MANES_08G169500v8</name>
</gene>
<feature type="compositionally biased region" description="Basic and acidic residues" evidence="14">
    <location>
        <begin position="310"/>
        <end position="321"/>
    </location>
</feature>
<evidence type="ECO:0000313" key="19">
    <source>
        <dbReference type="Proteomes" id="UP000091857"/>
    </source>
</evidence>
<evidence type="ECO:0000256" key="10">
    <source>
        <dbReference type="ARBA" id="ARBA00023136"/>
    </source>
</evidence>
<dbReference type="FunFam" id="3.30.200.20:FF:000307">
    <property type="entry name" value="pollen receptor-like kinase 1"/>
    <property type="match status" value="1"/>
</dbReference>
<sequence>MKILSFLLALAFQLLLIFLSQTSADLYSDKQALLNFAAAVPHSRKLNWQSNTPVCSSWIGITCNTNGSHVVAVRLPGVGLYGPIPPNTLGRLDNLTTLSLRSNFFSEEIPSDLLSLPSLQYAYLQHNNFSGTIPSSLSPLLNSLDLSFNSLTGSIPPTIQNLKNLTSLNLQNNSLSGPVPELNISSLKQLNLSYNHLNGSVPSVLQKFPASSFEGNNMLCGPPLNQCLAFMPSPSPSPSSPSSPPPTFLPFPPTNSKKPANGSKKKLNTGSIVAIAIGGSMVPLFLFVMIVMCCLKKKDENNGAQKGKSVRNEKPKEDFGSGVQDAEKNKLVFFEGSSYNFDLEDLLRASAEVLGKGSYGTTYKAILEEGTTVVVKRLKEVVAGKKEFEQQMEAVGRVGHHPNVIPLRAYYYSKDEKLLVYDYATSGSFFSLLHGSNNFGRTPLDWESRVKICLGTARGIAHIHSAGGGKFIHGNIKSSNVLLTQDQFHSCISDFGLTPIMSYPSVPTRCAGYRAPEVIETRKSTQKSDVYSFGVLLLEMLTGKSPIQSTGQDDIIDLPRWVQSVVREEWTAEVFDVELMRYHNIEEEMVEMLQIAMACVARVPDMRPTMDEVVRMIEEIRPSDSVSQPSEETKGSNIHTP</sequence>
<comment type="caution">
    <text evidence="18">The sequence shown here is derived from an EMBL/GenBank/DDBJ whole genome shotgun (WGS) entry which is preliminary data.</text>
</comment>
<feature type="signal peptide" evidence="16">
    <location>
        <begin position="1"/>
        <end position="24"/>
    </location>
</feature>
<accession>A0A2C9VH02</accession>
<dbReference type="PANTHER" id="PTHR48010">
    <property type="entry name" value="OS05G0588300 PROTEIN"/>
    <property type="match status" value="1"/>
</dbReference>
<evidence type="ECO:0000256" key="16">
    <source>
        <dbReference type="SAM" id="SignalP"/>
    </source>
</evidence>
<keyword evidence="3" id="KW-0433">Leucine-rich repeat</keyword>
<feature type="binding site" evidence="13">
    <location>
        <position position="385"/>
    </location>
    <ligand>
        <name>ATP</name>
        <dbReference type="ChEBI" id="CHEBI:30616"/>
    </ligand>
</feature>
<evidence type="ECO:0000256" key="2">
    <source>
        <dbReference type="ARBA" id="ARBA00022553"/>
    </source>
</evidence>
<keyword evidence="11" id="KW-0675">Receptor</keyword>
<name>A0A2C9VH02_MANES</name>
<keyword evidence="4 15" id="KW-0812">Transmembrane</keyword>
<protein>
    <recommendedName>
        <fullName evidence="17">Protein kinase domain-containing protein</fullName>
    </recommendedName>
</protein>
<dbReference type="InterPro" id="IPR011009">
    <property type="entry name" value="Kinase-like_dom_sf"/>
</dbReference>
<keyword evidence="10 15" id="KW-0472">Membrane</keyword>
<dbReference type="SUPFAM" id="SSF56112">
    <property type="entry name" value="Protein kinase-like (PK-like)"/>
    <property type="match status" value="1"/>
</dbReference>
<dbReference type="Pfam" id="PF00560">
    <property type="entry name" value="LRR_1"/>
    <property type="match status" value="5"/>
</dbReference>
<feature type="region of interest" description="Disordered" evidence="14">
    <location>
        <begin position="302"/>
        <end position="321"/>
    </location>
</feature>
<evidence type="ECO:0000256" key="14">
    <source>
        <dbReference type="SAM" id="MobiDB-lite"/>
    </source>
</evidence>
<keyword evidence="19" id="KW-1185">Reference proteome</keyword>
<evidence type="ECO:0000256" key="13">
    <source>
        <dbReference type="PROSITE-ProRule" id="PRU10141"/>
    </source>
</evidence>
<dbReference type="GO" id="GO:0016020">
    <property type="term" value="C:membrane"/>
    <property type="evidence" value="ECO:0007669"/>
    <property type="project" value="UniProtKB-SubCell"/>
</dbReference>
<evidence type="ECO:0000256" key="4">
    <source>
        <dbReference type="ARBA" id="ARBA00022692"/>
    </source>
</evidence>
<keyword evidence="5 16" id="KW-0732">Signal</keyword>
<dbReference type="Pfam" id="PF00069">
    <property type="entry name" value="Pkinase"/>
    <property type="match status" value="1"/>
</dbReference>
<dbReference type="Gramene" id="Manes.08G169500.3.v8.1">
    <property type="protein sequence ID" value="Manes.08G169500.3.v8.1.CDS"/>
    <property type="gene ID" value="Manes.08G169500.v8.1"/>
</dbReference>
<reference evidence="19" key="1">
    <citation type="journal article" date="2016" name="Nat. Biotechnol.">
        <title>Sequencing wild and cultivated cassava and related species reveals extensive interspecific hybridization and genetic diversity.</title>
        <authorList>
            <person name="Bredeson J.V."/>
            <person name="Lyons J.B."/>
            <person name="Prochnik S.E."/>
            <person name="Wu G.A."/>
            <person name="Ha C.M."/>
            <person name="Edsinger-Gonzales E."/>
            <person name="Grimwood J."/>
            <person name="Schmutz J."/>
            <person name="Rabbi I.Y."/>
            <person name="Egesi C."/>
            <person name="Nauluvula P."/>
            <person name="Lebot V."/>
            <person name="Ndunguru J."/>
            <person name="Mkamilo G."/>
            <person name="Bart R.S."/>
            <person name="Setter T.L."/>
            <person name="Gleadow R.M."/>
            <person name="Kulakow P."/>
            <person name="Ferguson M.E."/>
            <person name="Rounsley S."/>
            <person name="Rokhsar D.S."/>
        </authorList>
    </citation>
    <scope>NUCLEOTIDE SEQUENCE [LARGE SCALE GENOMIC DNA]</scope>
    <source>
        <strain evidence="19">cv. AM560-2</strain>
    </source>
</reference>
<dbReference type="InterPro" id="IPR017441">
    <property type="entry name" value="Protein_kinase_ATP_BS"/>
</dbReference>
<comment type="subcellular location">
    <subcellularLocation>
        <location evidence="1">Membrane</location>
        <topology evidence="1">Single-pass membrane protein</topology>
    </subcellularLocation>
</comment>
<dbReference type="EMBL" id="CM004394">
    <property type="protein sequence ID" value="OAY44661.1"/>
    <property type="molecule type" value="Genomic_DNA"/>
</dbReference>
<dbReference type="Gene3D" id="1.10.510.10">
    <property type="entry name" value="Transferase(Phosphotransferase) domain 1"/>
    <property type="match status" value="1"/>
</dbReference>
<organism evidence="18 19">
    <name type="scientific">Manihot esculenta</name>
    <name type="common">Cassava</name>
    <name type="synonym">Jatropha manihot</name>
    <dbReference type="NCBI Taxonomy" id="3983"/>
    <lineage>
        <taxon>Eukaryota</taxon>
        <taxon>Viridiplantae</taxon>
        <taxon>Streptophyta</taxon>
        <taxon>Embryophyta</taxon>
        <taxon>Tracheophyta</taxon>
        <taxon>Spermatophyta</taxon>
        <taxon>Magnoliopsida</taxon>
        <taxon>eudicotyledons</taxon>
        <taxon>Gunneridae</taxon>
        <taxon>Pentapetalae</taxon>
        <taxon>rosids</taxon>
        <taxon>fabids</taxon>
        <taxon>Malpighiales</taxon>
        <taxon>Euphorbiaceae</taxon>
        <taxon>Crotonoideae</taxon>
        <taxon>Manihoteae</taxon>
        <taxon>Manihot</taxon>
    </lineage>
</organism>
<dbReference type="GO" id="GO:0005524">
    <property type="term" value="F:ATP binding"/>
    <property type="evidence" value="ECO:0007669"/>
    <property type="project" value="UniProtKB-UniRule"/>
</dbReference>
<evidence type="ECO:0000256" key="1">
    <source>
        <dbReference type="ARBA" id="ARBA00004167"/>
    </source>
</evidence>
<evidence type="ECO:0000256" key="6">
    <source>
        <dbReference type="ARBA" id="ARBA00022737"/>
    </source>
</evidence>
<feature type="transmembrane region" description="Helical" evidence="15">
    <location>
        <begin position="272"/>
        <end position="295"/>
    </location>
</feature>
<dbReference type="PROSITE" id="PS50011">
    <property type="entry name" value="PROTEIN_KINASE_DOM"/>
    <property type="match status" value="1"/>
</dbReference>
<evidence type="ECO:0000256" key="15">
    <source>
        <dbReference type="SAM" id="Phobius"/>
    </source>
</evidence>
<dbReference type="GO" id="GO:0004672">
    <property type="term" value="F:protein kinase activity"/>
    <property type="evidence" value="ECO:0007669"/>
    <property type="project" value="InterPro"/>
</dbReference>
<dbReference type="OrthoDB" id="69842at2759"/>
<keyword evidence="7 13" id="KW-0547">Nucleotide-binding</keyword>
<evidence type="ECO:0000256" key="5">
    <source>
        <dbReference type="ARBA" id="ARBA00022729"/>
    </source>
</evidence>
<dbReference type="AlphaFoldDB" id="A0A2C9VH02"/>
<keyword evidence="6" id="KW-0677">Repeat</keyword>
<feature type="region of interest" description="Disordered" evidence="14">
    <location>
        <begin position="619"/>
        <end position="641"/>
    </location>
</feature>
<keyword evidence="2" id="KW-0597">Phosphoprotein</keyword>
<dbReference type="FunFam" id="3.80.10.10:FF:000731">
    <property type="entry name" value="Leucine-rich repeat receptor-like protein kinase"/>
    <property type="match status" value="1"/>
</dbReference>
<dbReference type="OMA" id="EGNLMLC"/>
<evidence type="ECO:0000256" key="9">
    <source>
        <dbReference type="ARBA" id="ARBA00022989"/>
    </source>
</evidence>
<dbReference type="FunFam" id="1.10.510.10:FF:000095">
    <property type="entry name" value="protein STRUBBELIG-RECEPTOR FAMILY 8"/>
    <property type="match status" value="1"/>
</dbReference>
<comment type="similarity">
    <text evidence="12">Belongs to the protein kinase superfamily.</text>
</comment>
<dbReference type="Gramene" id="Manes.08G169500.1.v8.1">
    <property type="protein sequence ID" value="Manes.08G169500.1.v8.1.CDS"/>
    <property type="gene ID" value="Manes.08G169500.v8.1"/>
</dbReference>
<evidence type="ECO:0000256" key="12">
    <source>
        <dbReference type="ARBA" id="ARBA00038349"/>
    </source>
</evidence>
<keyword evidence="8 13" id="KW-0067">ATP-binding</keyword>
<dbReference type="InterPro" id="IPR050994">
    <property type="entry name" value="At_inactive_RLKs"/>
</dbReference>
<evidence type="ECO:0000259" key="17">
    <source>
        <dbReference type="PROSITE" id="PS50011"/>
    </source>
</evidence>
<dbReference type="Pfam" id="PF08263">
    <property type="entry name" value="LRRNT_2"/>
    <property type="match status" value="1"/>
</dbReference>
<dbReference type="InterPro" id="IPR032675">
    <property type="entry name" value="LRR_dom_sf"/>
</dbReference>
<dbReference type="Gene3D" id="3.80.10.10">
    <property type="entry name" value="Ribonuclease Inhibitor"/>
    <property type="match status" value="2"/>
</dbReference>
<evidence type="ECO:0000256" key="3">
    <source>
        <dbReference type="ARBA" id="ARBA00022614"/>
    </source>
</evidence>
<evidence type="ECO:0000256" key="7">
    <source>
        <dbReference type="ARBA" id="ARBA00022741"/>
    </source>
</evidence>